<dbReference type="FunFam" id="3.40.1390.30:FF:000001">
    <property type="entry name" value="GTP cyclohydrolase 1 type 2"/>
    <property type="match status" value="1"/>
</dbReference>
<dbReference type="GO" id="GO:0005737">
    <property type="term" value="C:cytoplasm"/>
    <property type="evidence" value="ECO:0007669"/>
    <property type="project" value="TreeGrafter"/>
</dbReference>
<dbReference type="PANTHER" id="PTHR13799:SF14">
    <property type="entry name" value="GTP CYCLOHYDROLASE 1 TYPE 2 HOMOLOG"/>
    <property type="match status" value="1"/>
</dbReference>
<evidence type="ECO:0000256" key="1">
    <source>
        <dbReference type="ARBA" id="ARBA00006964"/>
    </source>
</evidence>
<dbReference type="OrthoDB" id="9792792at2"/>
<dbReference type="RefSeq" id="WP_119323834.1">
    <property type="nucleotide sequence ID" value="NZ_AP025739.1"/>
</dbReference>
<organism evidence="5 6">
    <name type="scientific">Capsulimonas corticalis</name>
    <dbReference type="NCBI Taxonomy" id="2219043"/>
    <lineage>
        <taxon>Bacteria</taxon>
        <taxon>Bacillati</taxon>
        <taxon>Armatimonadota</taxon>
        <taxon>Armatimonadia</taxon>
        <taxon>Capsulimonadales</taxon>
        <taxon>Capsulimonadaceae</taxon>
        <taxon>Capsulimonas</taxon>
    </lineage>
</organism>
<proteinExistence type="inferred from homology"/>
<dbReference type="InterPro" id="IPR002678">
    <property type="entry name" value="DUF34/NIF3"/>
</dbReference>
<evidence type="ECO:0000256" key="3">
    <source>
        <dbReference type="ARBA" id="ARBA00022723"/>
    </source>
</evidence>
<dbReference type="PANTHER" id="PTHR13799">
    <property type="entry name" value="NGG1 INTERACTING FACTOR 3"/>
    <property type="match status" value="1"/>
</dbReference>
<dbReference type="GO" id="GO:0046872">
    <property type="term" value="F:metal ion binding"/>
    <property type="evidence" value="ECO:0007669"/>
    <property type="project" value="UniProtKB-KW"/>
</dbReference>
<dbReference type="NCBIfam" id="TIGR00486">
    <property type="entry name" value="YbgI_SA1388"/>
    <property type="match status" value="1"/>
</dbReference>
<comment type="similarity">
    <text evidence="1">Belongs to the GTP cyclohydrolase I type 2/NIF3 family.</text>
</comment>
<dbReference type="SUPFAM" id="SSF102705">
    <property type="entry name" value="NIF3 (NGG1p interacting factor 3)-like"/>
    <property type="match status" value="1"/>
</dbReference>
<protein>
    <recommendedName>
        <fullName evidence="2">GTP cyclohydrolase 1 type 2 homolog</fullName>
    </recommendedName>
</protein>
<feature type="binding site" evidence="4">
    <location>
        <position position="232"/>
    </location>
    <ligand>
        <name>a divalent metal cation</name>
        <dbReference type="ChEBI" id="CHEBI:60240"/>
        <label>1</label>
    </ligand>
</feature>
<feature type="binding site" evidence="4">
    <location>
        <position position="66"/>
    </location>
    <ligand>
        <name>a divalent metal cation</name>
        <dbReference type="ChEBI" id="CHEBI:60240"/>
        <label>1</label>
    </ligand>
</feature>
<dbReference type="Gene3D" id="3.40.1390.30">
    <property type="entry name" value="NIF3 (NGG1p interacting factor 3)-like"/>
    <property type="match status" value="2"/>
</dbReference>
<reference evidence="5 6" key="1">
    <citation type="journal article" date="2019" name="Int. J. Syst. Evol. Microbiol.">
        <title>Capsulimonas corticalis gen. nov., sp. nov., an aerobic capsulated bacterium, of a novel bacterial order, Capsulimonadales ord. nov., of the class Armatimonadia of the phylum Armatimonadetes.</title>
        <authorList>
            <person name="Li J."/>
            <person name="Kudo C."/>
            <person name="Tonouchi A."/>
        </authorList>
    </citation>
    <scope>NUCLEOTIDE SEQUENCE [LARGE SCALE GENOMIC DNA]</scope>
    <source>
        <strain evidence="5 6">AX-7</strain>
    </source>
</reference>
<keyword evidence="6" id="KW-1185">Reference proteome</keyword>
<evidence type="ECO:0000313" key="6">
    <source>
        <dbReference type="Proteomes" id="UP000287394"/>
    </source>
</evidence>
<sequence length="260" mass="27535">MVTLHEALAFLRGLAPEESALDNDPVGLLITSPDAQDVARIGVCLDLTPAAARRAAEARVDLVIAHHPLLYHPLKRIDPGADPISAAAVTLVKHNIALYAMHTNWDRAADGINDTLAHALELRNIMPLGHDGAKSLPRLGDLPSPMDLDAFFAWVAARLDGAGTNALRINRPDGAAKVARVAVCGGAGAFLTSDVLAAGADAYVTSDVRHHEFLDAAARGLALLDAGHDGTETPGMRRMAEILTKQFPNVETIWLGNPKN</sequence>
<dbReference type="Pfam" id="PF01784">
    <property type="entry name" value="DUF34_NIF3"/>
    <property type="match status" value="1"/>
</dbReference>
<gene>
    <name evidence="5" type="ORF">CCAX7_004740</name>
</gene>
<dbReference type="AlphaFoldDB" id="A0A402D2R6"/>
<dbReference type="EMBL" id="AP025739">
    <property type="protein sequence ID" value="BDI28423.1"/>
    <property type="molecule type" value="Genomic_DNA"/>
</dbReference>
<dbReference type="KEGG" id="ccot:CCAX7_004740"/>
<accession>A0A402D2R6</accession>
<feature type="binding site" evidence="4">
    <location>
        <position position="67"/>
    </location>
    <ligand>
        <name>a divalent metal cation</name>
        <dbReference type="ChEBI" id="CHEBI:60240"/>
        <label>1</label>
    </ligand>
</feature>
<evidence type="ECO:0000256" key="4">
    <source>
        <dbReference type="PIRSR" id="PIRSR602678-1"/>
    </source>
</evidence>
<name>A0A402D2R6_9BACT</name>
<dbReference type="Proteomes" id="UP000287394">
    <property type="component" value="Chromosome"/>
</dbReference>
<feature type="binding site" evidence="4">
    <location>
        <position position="106"/>
    </location>
    <ligand>
        <name>a divalent metal cation</name>
        <dbReference type="ChEBI" id="CHEBI:60240"/>
        <label>1</label>
    </ligand>
</feature>
<feature type="binding site" evidence="4">
    <location>
        <position position="228"/>
    </location>
    <ligand>
        <name>a divalent metal cation</name>
        <dbReference type="ChEBI" id="CHEBI:60240"/>
        <label>1</label>
    </ligand>
</feature>
<keyword evidence="3 4" id="KW-0479">Metal-binding</keyword>
<evidence type="ECO:0000313" key="5">
    <source>
        <dbReference type="EMBL" id="BDI28423.1"/>
    </source>
</evidence>
<evidence type="ECO:0000256" key="2">
    <source>
        <dbReference type="ARBA" id="ARBA00022112"/>
    </source>
</evidence>
<dbReference type="InterPro" id="IPR036069">
    <property type="entry name" value="DUF34/NIF3_sf"/>
</dbReference>